<comment type="caution">
    <text evidence="3">The sequence shown here is derived from an EMBL/GenBank/DDBJ whole genome shotgun (WGS) entry which is preliminary data.</text>
</comment>
<organism evidence="3 4">
    <name type="scientific">Promicromonospora sukumoe</name>
    <dbReference type="NCBI Taxonomy" id="88382"/>
    <lineage>
        <taxon>Bacteria</taxon>
        <taxon>Bacillati</taxon>
        <taxon>Actinomycetota</taxon>
        <taxon>Actinomycetes</taxon>
        <taxon>Micrococcales</taxon>
        <taxon>Promicromonosporaceae</taxon>
        <taxon>Promicromonospora</taxon>
    </lineage>
</organism>
<dbReference type="SUPFAM" id="SSF46785">
    <property type="entry name" value="Winged helix' DNA-binding domain"/>
    <property type="match status" value="1"/>
</dbReference>
<dbReference type="RefSeq" id="WP_182614946.1">
    <property type="nucleotide sequence ID" value="NZ_BAAATF010000007.1"/>
</dbReference>
<dbReference type="PANTHER" id="PTHR43252:SF6">
    <property type="entry name" value="NEGATIVE TRANSCRIPTION REGULATOR PADR"/>
    <property type="match status" value="1"/>
</dbReference>
<dbReference type="Pfam" id="PF10400">
    <property type="entry name" value="Vir_act_alpha_C"/>
    <property type="match status" value="1"/>
</dbReference>
<feature type="domain" description="Transcription regulator PadR C-terminal" evidence="2">
    <location>
        <begin position="93"/>
        <end position="171"/>
    </location>
</feature>
<proteinExistence type="predicted"/>
<evidence type="ECO:0000259" key="1">
    <source>
        <dbReference type="Pfam" id="PF03551"/>
    </source>
</evidence>
<accession>A0A7W3J6T7</accession>
<feature type="domain" description="Transcription regulator PadR N-terminal" evidence="1">
    <location>
        <begin position="7"/>
        <end position="81"/>
    </location>
</feature>
<dbReference type="Gene3D" id="1.10.10.10">
    <property type="entry name" value="Winged helix-like DNA-binding domain superfamily/Winged helix DNA-binding domain"/>
    <property type="match status" value="1"/>
</dbReference>
<keyword evidence="4" id="KW-1185">Reference proteome</keyword>
<dbReference type="AlphaFoldDB" id="A0A7W3J6T7"/>
<keyword evidence="3" id="KW-0238">DNA-binding</keyword>
<dbReference type="EMBL" id="JACGWV010000001">
    <property type="protein sequence ID" value="MBA8807355.1"/>
    <property type="molecule type" value="Genomic_DNA"/>
</dbReference>
<evidence type="ECO:0000313" key="3">
    <source>
        <dbReference type="EMBL" id="MBA8807355.1"/>
    </source>
</evidence>
<dbReference type="Gene3D" id="6.10.140.190">
    <property type="match status" value="1"/>
</dbReference>
<reference evidence="3 4" key="1">
    <citation type="submission" date="2020-07" db="EMBL/GenBank/DDBJ databases">
        <title>Sequencing the genomes of 1000 actinobacteria strains.</title>
        <authorList>
            <person name="Klenk H.-P."/>
        </authorList>
    </citation>
    <scope>NUCLEOTIDE SEQUENCE [LARGE SCALE GENOMIC DNA]</scope>
    <source>
        <strain evidence="3 4">DSM 44121</strain>
    </source>
</reference>
<dbReference type="Pfam" id="PF03551">
    <property type="entry name" value="PadR"/>
    <property type="match status" value="1"/>
</dbReference>
<evidence type="ECO:0000259" key="2">
    <source>
        <dbReference type="Pfam" id="PF10400"/>
    </source>
</evidence>
<gene>
    <name evidence="3" type="ORF">FHX71_001297</name>
</gene>
<sequence length="171" mass="19272">MALDALILGLLDLRPMTGYDLKKTFDGTVAHFWSADQSQIYRTLARLEQDGLVDVRVIPQTGKPDRREHSLTDDGRARLREWLRSPLPDEKAREPFVGRLFLVGREDDPELVRALLAERREAARRQLAVLEAIPTADGGDLAARLRTATLRKGIADHRAELAWLDELEAAL</sequence>
<protein>
    <submittedName>
        <fullName evidence="3">DNA-binding PadR family transcriptional regulator</fullName>
    </submittedName>
</protein>
<dbReference type="PANTHER" id="PTHR43252">
    <property type="entry name" value="TRANSCRIPTIONAL REGULATOR YQJI"/>
    <property type="match status" value="1"/>
</dbReference>
<dbReference type="InterPro" id="IPR036390">
    <property type="entry name" value="WH_DNA-bd_sf"/>
</dbReference>
<evidence type="ECO:0000313" key="4">
    <source>
        <dbReference type="Proteomes" id="UP000540568"/>
    </source>
</evidence>
<dbReference type="InterPro" id="IPR005149">
    <property type="entry name" value="Tscrpt_reg_PadR_N"/>
</dbReference>
<dbReference type="InterPro" id="IPR036388">
    <property type="entry name" value="WH-like_DNA-bd_sf"/>
</dbReference>
<dbReference type="InterPro" id="IPR018309">
    <property type="entry name" value="Tscrpt_reg_PadR_C"/>
</dbReference>
<dbReference type="GO" id="GO:0003677">
    <property type="term" value="F:DNA binding"/>
    <property type="evidence" value="ECO:0007669"/>
    <property type="project" value="UniProtKB-KW"/>
</dbReference>
<dbReference type="Proteomes" id="UP000540568">
    <property type="component" value="Unassembled WGS sequence"/>
</dbReference>
<name>A0A7W3J6T7_9MICO</name>